<feature type="compositionally biased region" description="Low complexity" evidence="5">
    <location>
        <begin position="252"/>
        <end position="263"/>
    </location>
</feature>
<evidence type="ECO:0000259" key="7">
    <source>
        <dbReference type="PROSITE" id="PS50178"/>
    </source>
</evidence>
<feature type="domain" description="FYVE-type" evidence="7">
    <location>
        <begin position="19"/>
        <end position="84"/>
    </location>
</feature>
<dbReference type="SMART" id="SM00064">
    <property type="entry name" value="FYVE"/>
    <property type="match status" value="1"/>
</dbReference>
<dbReference type="InterPro" id="IPR013083">
    <property type="entry name" value="Znf_RING/FYVE/PHD"/>
</dbReference>
<dbReference type="SMART" id="SM00184">
    <property type="entry name" value="RING"/>
    <property type="match status" value="2"/>
</dbReference>
<dbReference type="InterPro" id="IPR017455">
    <property type="entry name" value="Znf_FYVE-rel"/>
</dbReference>
<feature type="compositionally biased region" description="Pro residues" evidence="5">
    <location>
        <begin position="215"/>
        <end position="236"/>
    </location>
</feature>
<sequence>MADTGLPLLSGPPPQNLTNEDQSACRKCNKEFNFILTRSRLCNHCGYDYCHSCSDYQAILPRNPQAGPGYDMQHVCAYCIEMLQITASPEAALRHMPLSKLKKYAAAYSISLDTLVEKNEIVRALMMARRPNGCLSTSHETFYRRYSVPTRTGPSRGIFGRGEAPPPPPPRPTPRPPVNEFARPDLAPDDHPPRPTPTSAPPPQYQSRPQSRPQTTPPSPPRASHPRTHPPTPPRTTHPGANLQPPSPPQRPQSASQPAPPLSQLVNSSRLEVSHFSIGVLKGILGDNHVHVGAILEKEELVRKVWTLIEAEKEDRERQRVIEEVEEAERQARINELREQREKDQGSQGVSPPPAASAPSPPKTTSFTERQGLCVICQDEEANIAIVDCGHLALCRGCSELVMSSTRECPLCRTRIVSDARLLRIFKT</sequence>
<protein>
    <recommendedName>
        <fullName evidence="10">RING-type domain-containing protein</fullName>
    </recommendedName>
</protein>
<evidence type="ECO:0000313" key="9">
    <source>
        <dbReference type="Proteomes" id="UP000054007"/>
    </source>
</evidence>
<evidence type="ECO:0000256" key="2">
    <source>
        <dbReference type="ARBA" id="ARBA00022771"/>
    </source>
</evidence>
<dbReference type="EMBL" id="KN880464">
    <property type="protein sequence ID" value="KIY70679.1"/>
    <property type="molecule type" value="Genomic_DNA"/>
</dbReference>
<dbReference type="Proteomes" id="UP000054007">
    <property type="component" value="Unassembled WGS sequence"/>
</dbReference>
<dbReference type="InterPro" id="IPR000306">
    <property type="entry name" value="Znf_FYVE"/>
</dbReference>
<dbReference type="SUPFAM" id="SSF57903">
    <property type="entry name" value="FYVE/PHD zinc finger"/>
    <property type="match status" value="1"/>
</dbReference>
<dbReference type="PANTHER" id="PTHR14879">
    <property type="entry name" value="CASPASE REGULATOR, RING FINGER DOMAIN-CONTAINING"/>
    <property type="match status" value="1"/>
</dbReference>
<dbReference type="InterPro" id="IPR011011">
    <property type="entry name" value="Znf_FYVE_PHD"/>
</dbReference>
<name>A0A0D7BKP5_9AGAR</name>
<gene>
    <name evidence="8" type="ORF">CYLTODRAFT_370547</name>
</gene>
<evidence type="ECO:0000256" key="1">
    <source>
        <dbReference type="ARBA" id="ARBA00022723"/>
    </source>
</evidence>
<dbReference type="Gene3D" id="3.30.40.10">
    <property type="entry name" value="Zinc/RING finger domain, C3HC4 (zinc finger)"/>
    <property type="match status" value="2"/>
</dbReference>
<dbReference type="OrthoDB" id="3045089at2759"/>
<feature type="domain" description="RING-type" evidence="6">
    <location>
        <begin position="374"/>
        <end position="413"/>
    </location>
</feature>
<feature type="compositionally biased region" description="Pro residues" evidence="5">
    <location>
        <begin position="164"/>
        <end position="177"/>
    </location>
</feature>
<feature type="region of interest" description="Disordered" evidence="5">
    <location>
        <begin position="146"/>
        <end position="263"/>
    </location>
</feature>
<feature type="region of interest" description="Disordered" evidence="5">
    <location>
        <begin position="337"/>
        <end position="364"/>
    </location>
</feature>
<accession>A0A0D7BKP5</accession>
<feature type="compositionally biased region" description="Basic and acidic residues" evidence="5">
    <location>
        <begin position="182"/>
        <end position="193"/>
    </location>
</feature>
<keyword evidence="9" id="KW-1185">Reference proteome</keyword>
<evidence type="ECO:0000259" key="6">
    <source>
        <dbReference type="PROSITE" id="PS50089"/>
    </source>
</evidence>
<proteinExistence type="predicted"/>
<dbReference type="Pfam" id="PF01363">
    <property type="entry name" value="FYVE"/>
    <property type="match status" value="1"/>
</dbReference>
<evidence type="ECO:0000256" key="4">
    <source>
        <dbReference type="PROSITE-ProRule" id="PRU00175"/>
    </source>
</evidence>
<feature type="region of interest" description="Disordered" evidence="5">
    <location>
        <begin position="1"/>
        <end position="20"/>
    </location>
</feature>
<dbReference type="PANTHER" id="PTHR14879:SF5">
    <property type="entry name" value="RING-TYPE DOMAIN-CONTAINING PROTEIN"/>
    <property type="match status" value="1"/>
</dbReference>
<keyword evidence="3" id="KW-0862">Zinc</keyword>
<dbReference type="InterPro" id="IPR051728">
    <property type="entry name" value="RING-FYVE_E3_ubiquitin-ligase"/>
</dbReference>
<keyword evidence="2 4" id="KW-0863">Zinc-finger</keyword>
<dbReference type="Pfam" id="PF13920">
    <property type="entry name" value="zf-C3HC4_3"/>
    <property type="match status" value="1"/>
</dbReference>
<evidence type="ECO:0000256" key="5">
    <source>
        <dbReference type="SAM" id="MobiDB-lite"/>
    </source>
</evidence>
<dbReference type="AlphaFoldDB" id="A0A0D7BKP5"/>
<organism evidence="8 9">
    <name type="scientific">Cylindrobasidium torrendii FP15055 ss-10</name>
    <dbReference type="NCBI Taxonomy" id="1314674"/>
    <lineage>
        <taxon>Eukaryota</taxon>
        <taxon>Fungi</taxon>
        <taxon>Dikarya</taxon>
        <taxon>Basidiomycota</taxon>
        <taxon>Agaricomycotina</taxon>
        <taxon>Agaricomycetes</taxon>
        <taxon>Agaricomycetidae</taxon>
        <taxon>Agaricales</taxon>
        <taxon>Marasmiineae</taxon>
        <taxon>Physalacriaceae</taxon>
        <taxon>Cylindrobasidium</taxon>
    </lineage>
</organism>
<dbReference type="GO" id="GO:0008270">
    <property type="term" value="F:zinc ion binding"/>
    <property type="evidence" value="ECO:0007669"/>
    <property type="project" value="UniProtKB-KW"/>
</dbReference>
<dbReference type="PROSITE" id="PS50178">
    <property type="entry name" value="ZF_FYVE"/>
    <property type="match status" value="1"/>
</dbReference>
<dbReference type="PROSITE" id="PS50089">
    <property type="entry name" value="ZF_RING_2"/>
    <property type="match status" value="1"/>
</dbReference>
<dbReference type="SUPFAM" id="SSF57850">
    <property type="entry name" value="RING/U-box"/>
    <property type="match status" value="1"/>
</dbReference>
<reference evidence="8 9" key="1">
    <citation type="journal article" date="2015" name="Fungal Genet. Biol.">
        <title>Evolution of novel wood decay mechanisms in Agaricales revealed by the genome sequences of Fistulina hepatica and Cylindrobasidium torrendii.</title>
        <authorList>
            <person name="Floudas D."/>
            <person name="Held B.W."/>
            <person name="Riley R."/>
            <person name="Nagy L.G."/>
            <person name="Koehler G."/>
            <person name="Ransdell A.S."/>
            <person name="Younus H."/>
            <person name="Chow J."/>
            <person name="Chiniquy J."/>
            <person name="Lipzen A."/>
            <person name="Tritt A."/>
            <person name="Sun H."/>
            <person name="Haridas S."/>
            <person name="LaButti K."/>
            <person name="Ohm R.A."/>
            <person name="Kues U."/>
            <person name="Blanchette R.A."/>
            <person name="Grigoriev I.V."/>
            <person name="Minto R.E."/>
            <person name="Hibbett D.S."/>
        </authorList>
    </citation>
    <scope>NUCLEOTIDE SEQUENCE [LARGE SCALE GENOMIC DNA]</scope>
    <source>
        <strain evidence="8 9">FP15055 ss-10</strain>
    </source>
</reference>
<feature type="compositionally biased region" description="Pro residues" evidence="5">
    <location>
        <begin position="351"/>
        <end position="362"/>
    </location>
</feature>
<feature type="compositionally biased region" description="Low complexity" evidence="5">
    <location>
        <begin position="205"/>
        <end position="214"/>
    </location>
</feature>
<keyword evidence="1" id="KW-0479">Metal-binding</keyword>
<evidence type="ECO:0008006" key="10">
    <source>
        <dbReference type="Google" id="ProtNLM"/>
    </source>
</evidence>
<evidence type="ECO:0000313" key="8">
    <source>
        <dbReference type="EMBL" id="KIY70679.1"/>
    </source>
</evidence>
<dbReference type="InterPro" id="IPR001841">
    <property type="entry name" value="Znf_RING"/>
</dbReference>
<evidence type="ECO:0000256" key="3">
    <source>
        <dbReference type="ARBA" id="ARBA00022833"/>
    </source>
</evidence>
<feature type="compositionally biased region" description="Pro residues" evidence="5">
    <location>
        <begin position="194"/>
        <end position="204"/>
    </location>
</feature>